<sequence length="1071" mass="119622">MNERSAFRSQLKKALDAFGTKKISTAWADLGPLDPQISIDEKYAVPSYLGGQLPGISQAAHQSSYYEKSEHLADTDTDNVIELKSCEFKIANPGFGACIKRVSAQIAHQMGVTERFKITLKRMFIYQSGPVVIPDSEIEKPGRFARLFVSLPSGCTGGQVEIRDQDRQKVQFTDDDGLLVKGWYSYSVQGIRPIISGHRRVLMYKLWIDAPQSPPGASLETQQAKALSECLRTWLDQSKRPLHHAYYRLHHQYTKADLSLYGPRNSDRVIVDVLKALSEVLTVEIFVSTLIQDDKRHDGWTGGYGKRSAYIDSGLVGAGQSQSNFEAPHPLDEFPLTVLTMVDIHGSEIIQAGFAKEDNVLQEVCLAGTDMEKSYDAHSGYPVNSSLYPSTHQRPWKNTVSYAPGCNQFAAVVIVPRDSLGEFFEICWGGSSYIPGYKPQRIRNMTNALRYVERSLARAPRNPGSVKSLKLMCQRVLQPINKHPYQVESRKTVQLTEVDLTNLTKTAFLSEDRELITMARDLHTGNLSLEFFTWAKTKIDAGVMNIRFAKKDLLEAIVRYPILWKQQRALEYLFPPTRDAKTKWPDEILPFIITVHESVLGIMSVQRLGFKDGKAVVDMLGYHDDKFFAARKTYNIVPAVVAQTSQMSFIYGFLNRVGSRRRQAVSHRASLSDIGMKVAKVFVETIDVTRIAGLCKISAASVQDPRQYFSINFSSQDSRQGLPDHACTNLAHVLVKLARRDETKSLVSTFFERICDQVPSFSEDEFHWGWLPFLITLTRILQAKQGSLSDLGATKVSATIIKFYIDNYIGEPPTMAGNLKLPTVRCPSDCNDCSALNAFLQDPTRQVGRFPLNKERRQHLHSKLDIARIDCSHVTERSGIPQTLVVTKGAHKDADAQVAWSQRRSVARSWLREFRLQDMDSWLGKEFEPLMIKAGLLAPSRRTSGKIEDRLPPLPGLVRGLQNRDMGSRVTNPLGLSAEAARAEATRLIGFLNYPHQPARGAPPSSHTRTWTTEPPRPGASAQPWTATGSLVNNLRELPAPPVPAPTASASTLRTAGVKRKADAIEVVDLT</sequence>
<evidence type="ECO:0000256" key="1">
    <source>
        <dbReference type="SAM" id="MobiDB-lite"/>
    </source>
</evidence>
<dbReference type="Proteomes" id="UP001148312">
    <property type="component" value="Unassembled WGS sequence"/>
</dbReference>
<organism evidence="2 3">
    <name type="scientific">Penicillium diatomitis</name>
    <dbReference type="NCBI Taxonomy" id="2819901"/>
    <lineage>
        <taxon>Eukaryota</taxon>
        <taxon>Fungi</taxon>
        <taxon>Dikarya</taxon>
        <taxon>Ascomycota</taxon>
        <taxon>Pezizomycotina</taxon>
        <taxon>Eurotiomycetes</taxon>
        <taxon>Eurotiomycetidae</taxon>
        <taxon>Eurotiales</taxon>
        <taxon>Aspergillaceae</taxon>
        <taxon>Penicillium</taxon>
    </lineage>
</organism>
<protein>
    <submittedName>
        <fullName evidence="2">Uncharacterized protein</fullName>
    </submittedName>
</protein>
<reference evidence="2" key="2">
    <citation type="journal article" date="2023" name="IMA Fungus">
        <title>Comparative genomic study of the Penicillium genus elucidates a diverse pangenome and 15 lateral gene transfer events.</title>
        <authorList>
            <person name="Petersen C."/>
            <person name="Sorensen T."/>
            <person name="Nielsen M.R."/>
            <person name="Sondergaard T.E."/>
            <person name="Sorensen J.L."/>
            <person name="Fitzpatrick D.A."/>
            <person name="Frisvad J.C."/>
            <person name="Nielsen K.L."/>
        </authorList>
    </citation>
    <scope>NUCLEOTIDE SEQUENCE</scope>
    <source>
        <strain evidence="2">IBT 30728</strain>
    </source>
</reference>
<dbReference type="EMBL" id="JAPWDQ010000011">
    <property type="protein sequence ID" value="KAJ5475546.1"/>
    <property type="molecule type" value="Genomic_DNA"/>
</dbReference>
<dbReference type="RefSeq" id="XP_056787299.1">
    <property type="nucleotide sequence ID" value="XM_056937434.1"/>
</dbReference>
<name>A0A9W9WUG5_9EURO</name>
<evidence type="ECO:0000313" key="2">
    <source>
        <dbReference type="EMBL" id="KAJ5475546.1"/>
    </source>
</evidence>
<accession>A0A9W9WUG5</accession>
<gene>
    <name evidence="2" type="ORF">N7539_007833</name>
</gene>
<feature type="region of interest" description="Disordered" evidence="1">
    <location>
        <begin position="996"/>
        <end position="1056"/>
    </location>
</feature>
<dbReference type="PANTHER" id="PTHR33099:SF13">
    <property type="entry name" value="F-BOX DOMAIN-CONTAINING PROTEIN-RELATED"/>
    <property type="match status" value="1"/>
</dbReference>
<feature type="compositionally biased region" description="Polar residues" evidence="1">
    <location>
        <begin position="1023"/>
        <end position="1033"/>
    </location>
</feature>
<keyword evidence="3" id="KW-1185">Reference proteome</keyword>
<evidence type="ECO:0000313" key="3">
    <source>
        <dbReference type="Proteomes" id="UP001148312"/>
    </source>
</evidence>
<dbReference type="GeneID" id="81627683"/>
<dbReference type="PANTHER" id="PTHR33099">
    <property type="entry name" value="FE2OG DIOXYGENASE DOMAIN-CONTAINING PROTEIN"/>
    <property type="match status" value="1"/>
</dbReference>
<proteinExistence type="predicted"/>
<comment type="caution">
    <text evidence="2">The sequence shown here is derived from an EMBL/GenBank/DDBJ whole genome shotgun (WGS) entry which is preliminary data.</text>
</comment>
<reference evidence="2" key="1">
    <citation type="submission" date="2022-12" db="EMBL/GenBank/DDBJ databases">
        <authorList>
            <person name="Petersen C."/>
        </authorList>
    </citation>
    <scope>NUCLEOTIDE SEQUENCE</scope>
    <source>
        <strain evidence="2">IBT 30728</strain>
    </source>
</reference>
<dbReference type="AlphaFoldDB" id="A0A9W9WUG5"/>